<feature type="transmembrane region" description="Helical" evidence="1">
    <location>
        <begin position="1681"/>
        <end position="1701"/>
    </location>
</feature>
<dbReference type="CDD" id="cd00064">
    <property type="entry name" value="FU"/>
    <property type="match status" value="3"/>
</dbReference>
<feature type="transmembrane region" description="Helical" evidence="1">
    <location>
        <begin position="1980"/>
        <end position="2007"/>
    </location>
</feature>
<dbReference type="OrthoDB" id="300641at2759"/>
<feature type="domain" description="EGF-like" evidence="3">
    <location>
        <begin position="655"/>
        <end position="692"/>
    </location>
</feature>
<feature type="transmembrane region" description="Helical" evidence="1">
    <location>
        <begin position="1912"/>
        <end position="1932"/>
    </location>
</feature>
<organism evidence="4 5">
    <name type="scientific">Paramecium pentaurelia</name>
    <dbReference type="NCBI Taxonomy" id="43138"/>
    <lineage>
        <taxon>Eukaryota</taxon>
        <taxon>Sar</taxon>
        <taxon>Alveolata</taxon>
        <taxon>Ciliophora</taxon>
        <taxon>Intramacronucleata</taxon>
        <taxon>Oligohymenophorea</taxon>
        <taxon>Peniculida</taxon>
        <taxon>Parameciidae</taxon>
        <taxon>Paramecium</taxon>
    </lineage>
</organism>
<proteinExistence type="predicted"/>
<gene>
    <name evidence="4" type="ORF">PPENT_87.1.T0140052</name>
</gene>
<feature type="domain" description="EGF-like" evidence="3">
    <location>
        <begin position="182"/>
        <end position="214"/>
    </location>
</feature>
<dbReference type="PANTHER" id="PTHR15332">
    <property type="entry name" value="PROPROTEIN CONVERTASE SUBTILISIN_KEXIN TYPE 5-LIKE"/>
    <property type="match status" value="1"/>
</dbReference>
<dbReference type="EMBL" id="CAJJDO010000014">
    <property type="protein sequence ID" value="CAD8145055.1"/>
    <property type="molecule type" value="Genomic_DNA"/>
</dbReference>
<feature type="domain" description="EGF-like" evidence="3">
    <location>
        <begin position="238"/>
        <end position="270"/>
    </location>
</feature>
<feature type="transmembrane region" description="Helical" evidence="1">
    <location>
        <begin position="1944"/>
        <end position="1968"/>
    </location>
</feature>
<feature type="transmembrane region" description="Helical" evidence="1">
    <location>
        <begin position="1886"/>
        <end position="1906"/>
    </location>
</feature>
<evidence type="ECO:0000259" key="3">
    <source>
        <dbReference type="SMART" id="SM00181"/>
    </source>
</evidence>
<accession>A0A8S1SVX1</accession>
<dbReference type="InterPro" id="IPR000742">
    <property type="entry name" value="EGF"/>
</dbReference>
<evidence type="ECO:0000313" key="4">
    <source>
        <dbReference type="EMBL" id="CAD8145055.1"/>
    </source>
</evidence>
<keyword evidence="5" id="KW-1185">Reference proteome</keyword>
<evidence type="ECO:0000313" key="5">
    <source>
        <dbReference type="Proteomes" id="UP000689195"/>
    </source>
</evidence>
<sequence length="2035" mass="235518">MFHLLVLLIIVTNSFPITELVEGTSTSNLKWEKQDSSPFNQQFSCDNGQLIGPFLGKVEMNIKKTITDLEPHYSLQITIDLLLTEYWSGISNYVNILLDSQTIYSDSSISSSNFNTPSNYCQTNAFFTFVYNQQLITIRQKIINQNISPTLEIQSSFQCTQLSTYTTCEKLLVKNIVITPFLCHFTCLTCNGPDKHHCLTCPQGIIQNGRCNCENGYYSFNYQCIQSCPQYYINQGQECRLNCSLNCQDCQGKQCRNCENGYILYNGSCVNSCPKGSSLQNDICVDYSDQSKFGSEFIGKYFDGLQIDLESQISEFTFTFNPLLSKLTGQIFSTFNNQYLLGGFGVWGDGYFNINYYGLPAHNKIRIYLTAWFIDNWTDEHIIVKLDNQIIYDIPYQSQKAINNLFYQSNNDYIEDIFLNVVHTSSSAQITFQTTLSISAYQASLALSNIYILIDYCDDNCDICINTQCTACKAPYQLIHNVCALCDSTNFRNSDCTCQIGYYDDNINQQCQKCRQECESCLDANICTYCKLGTNLITLPYCMNCNTGFYYDNGMCSKCDPSCLSCFGNGKSQCLSCYNDYVLNNNNECQTCMTNQFIYNNTCQDCQYNCETCNAPQNCLTCTIGRINAPFCICQTGYFESDTKQCQPCNFNCSSCEIQKDNCLICSGNRLNPPLCKCPSDSDQNDSYIWCTDCSIVNLDIKITNNIKKLIIKFGKQIKTINSYCPGLFEESTLHYLGINPICFVNSYSIEILLGQNATIYFGLSIHFKPNIIKLQQCQQSVSQFLNNILNYSTDLEAPLIIFSKNSVELSTCSNNYNPDTIYQIQTYNFGSNQITFIEWKLIRASQQDPKIIQLLDNLTNQFKNYNQTNKFEFLYHKLDMNNEILLELKYQNFLGIQGSSFITIKQLKNKLQLNVQTQKNKYLNSQLIQIFIQVSQCQEVLKNDDKFNISIIIGTLNKQVEVRQGEYYIYYIEPYMLNPGLQQLNIKVFYQENLQIEDNYQILIVNEGPLLQLMTETNYLSFSQKLVIHGEVKNLEQQNPLLKWDCFDITQNAECQTLNQTLLILSDSQNLTLQPYTLNPFTVYKFTASFLDLQQSVSITIVETNVPKIEYESYPKISDGFINYYDQLLFKFKYLEIVQNPDLLLYTGILSNSDLLIKHFRFNYLELQISLWHYFTIDELTNHMTLKINIHNPDYFLPSQVTIPLNINIPPLKCRINLDSQNASTISNFTIKVTNCQDDNIPLQYRLVLYYNDSDLNLDYSINTIQKGIILFDYQYSNIFETKLTGNEIIQLMVQVKDNLNGISNYTTSLNFTYVQGHLAKLNLNSGSITETLIYAASLQFEQISISQEISQILQKQIEYFSSCQCVTQKQLVTLKTLSKNHMSWKHYDIQNELSLQKERLSSIKQLLANQHLIEYYKYEHTLQELKKITLLEETVEIAKYINELYELNRVYQYQTRILIKDQDIQIKRTNNYIIMDSINLIADILLQNQIINGKLLNITTNSFKISTQKTTQKVLEYLISNSLTEPQVIGQEEQLDNKKPELETYSYKMVRYSTNPYNYDSYFTNNYAVQQDYPLYQPEIKYLSNQNLFQNIITAQGIRYNFENQDQNLIVECVAKVKESWSLDSCQTIQENKKIICQCQYISSTTILEAAQKIFDEAVDFFSLQTIHRMLKCQYQSIIFTYIVMIYTILFLWFILYGYKLDQTKNEDNLFHSTKVTPTDWDFATEKHGRIINIGETESEKQLATMDGNVIRRENPKKTIFNSNDSQITSDDKYLKRPSVDYYKKMLATKKSLAIATNICSERIMEENEPQLSPKSRTQNSPSVKIVTSPLSTPRMQYLNCQECLYEQYITQRITFGKAILFYIEINHKVLSLYYLYDKDCSRIYRTIILYVALLGEISILTFFGKIINFNSIIALSLLQTLFGVIYRKLLQVFLRSEKKFINYIGFNLVILSILFFLFMIFGSVAKYQSVLEASLWGVAYISSFILDYIVYTNFQILLCFSIIVKFGNSQTVKKYLKVFLNDKVFIQIFGNA</sequence>
<name>A0A8S1SVX1_9CILI</name>
<dbReference type="InterPro" id="IPR006212">
    <property type="entry name" value="Furin_repeat"/>
</dbReference>
<comment type="caution">
    <text evidence="4">The sequence shown here is derived from an EMBL/GenBank/DDBJ whole genome shotgun (WGS) entry which is preliminary data.</text>
</comment>
<feature type="chain" id="PRO_5035874281" description="EGF-like domain-containing protein" evidence="2">
    <location>
        <begin position="17"/>
        <end position="2035"/>
    </location>
</feature>
<evidence type="ECO:0000256" key="1">
    <source>
        <dbReference type="SAM" id="Phobius"/>
    </source>
</evidence>
<feature type="domain" description="EGF-like" evidence="3">
    <location>
        <begin position="558"/>
        <end position="590"/>
    </location>
</feature>
<reference evidence="4" key="1">
    <citation type="submission" date="2021-01" db="EMBL/GenBank/DDBJ databases">
        <authorList>
            <consortium name="Genoscope - CEA"/>
            <person name="William W."/>
        </authorList>
    </citation>
    <scope>NUCLEOTIDE SEQUENCE</scope>
</reference>
<dbReference type="SMART" id="SM00181">
    <property type="entry name" value="EGF"/>
    <property type="match status" value="7"/>
</dbReference>
<feature type="signal peptide" evidence="2">
    <location>
        <begin position="1"/>
        <end position="16"/>
    </location>
</feature>
<keyword evidence="1" id="KW-0812">Transmembrane</keyword>
<dbReference type="Proteomes" id="UP000689195">
    <property type="component" value="Unassembled WGS sequence"/>
</dbReference>
<keyword evidence="2" id="KW-0732">Signal</keyword>
<dbReference type="PANTHER" id="PTHR15332:SF175">
    <property type="entry name" value="PROPROTEIN CONVERTASE SUBTILISIN_KEXIN TYPE 5-LIKE"/>
    <property type="match status" value="1"/>
</dbReference>
<keyword evidence="1" id="KW-0472">Membrane</keyword>
<dbReference type="SMART" id="SM00261">
    <property type="entry name" value="FU"/>
    <property type="match status" value="6"/>
</dbReference>
<keyword evidence="1" id="KW-1133">Transmembrane helix</keyword>
<feature type="domain" description="EGF-like" evidence="3">
    <location>
        <begin position="609"/>
        <end position="647"/>
    </location>
</feature>
<evidence type="ECO:0000256" key="2">
    <source>
        <dbReference type="SAM" id="SignalP"/>
    </source>
</evidence>
<feature type="domain" description="EGF-like" evidence="3">
    <location>
        <begin position="517"/>
        <end position="557"/>
    </location>
</feature>
<protein>
    <recommendedName>
        <fullName evidence="3">EGF-like domain-containing protein</fullName>
    </recommendedName>
</protein>
<feature type="domain" description="EGF-like" evidence="3">
    <location>
        <begin position="456"/>
        <end position="484"/>
    </location>
</feature>